<gene>
    <name evidence="4" type="ORF">K4G66_28265</name>
</gene>
<evidence type="ECO:0000256" key="2">
    <source>
        <dbReference type="SAM" id="MobiDB-lite"/>
    </source>
</evidence>
<accession>A0AA49JD21</accession>
<dbReference type="InterPro" id="IPR017145">
    <property type="entry name" value="Aminobenzoyl-glu_utiliz_pB"/>
</dbReference>
<keyword evidence="1" id="KW-0378">Hydrolase</keyword>
<reference evidence="4" key="1">
    <citation type="journal article" date="2023" name="Comput. Struct. Biotechnol. J.">
        <title>Discovery of a novel marine Bacteroidetes with a rich repertoire of carbohydrate-active enzymes.</title>
        <authorList>
            <person name="Chen B."/>
            <person name="Liu G."/>
            <person name="Chen Q."/>
            <person name="Wang H."/>
            <person name="Liu L."/>
            <person name="Tang K."/>
        </authorList>
    </citation>
    <scope>NUCLEOTIDE SEQUENCE</scope>
    <source>
        <strain evidence="4">TK19036</strain>
    </source>
</reference>
<dbReference type="InterPro" id="IPR052030">
    <property type="entry name" value="Peptidase_M20/M20A_hydrolases"/>
</dbReference>
<dbReference type="PANTHER" id="PTHR30575:SF0">
    <property type="entry name" value="XAA-ARG DIPEPTIDASE"/>
    <property type="match status" value="1"/>
</dbReference>
<dbReference type="Pfam" id="PF07687">
    <property type="entry name" value="M20_dimer"/>
    <property type="match status" value="1"/>
</dbReference>
<sequence>MLISLELTAQKKAKVSKDKTAVIETVDNHAEELIQLSDKIWSYAETALAENQSSQALADFAEDYGFTVERGVAEMPTAFIASYGSGEPVIGILGEFDALPGISQKASPDKSPLKEGAPGHGCGHNLFGVGSLGAAMAIKDLMDAGKVTGTLRFYGTPAEETIGGKIYMARAGLFDDLDVCLDWHPADEIEANAQSSQALIDFTVEFYGKAAHAAADPWNGTSAVDGMEFYTTGLNYLREHVKPTARIHYLIQHAGDVVNVVPEHAKIWTRLRDSKRDAVEATYQRVLKIAEGAAMMANVSYSTQLISGMHEVLVNRTGAEALQKNLEALGPITYTDEETDFARQIQETTGKEQVGLDGEVHEFKETAENPSGGSTDVGDVSWVVPEIRLSVTTAPKGAPWHSWAVVACGGMSIGHKGLIYAAKALGMTMVDVFQDEQLRDNIKQEFRERKGKQEYKSILPEGPPPVPTETTSMN</sequence>
<dbReference type="InterPro" id="IPR011650">
    <property type="entry name" value="Peptidase_M20_dimer"/>
</dbReference>
<proteinExistence type="predicted"/>
<organism evidence="4">
    <name type="scientific">Roseihalotalea indica</name>
    <dbReference type="NCBI Taxonomy" id="2867963"/>
    <lineage>
        <taxon>Bacteria</taxon>
        <taxon>Pseudomonadati</taxon>
        <taxon>Bacteroidota</taxon>
        <taxon>Cytophagia</taxon>
        <taxon>Cytophagales</taxon>
        <taxon>Catalimonadaceae</taxon>
        <taxon>Roseihalotalea</taxon>
    </lineage>
</organism>
<dbReference type="Pfam" id="PF01546">
    <property type="entry name" value="Peptidase_M20"/>
    <property type="match status" value="1"/>
</dbReference>
<dbReference type="GO" id="GO:0046657">
    <property type="term" value="P:folic acid catabolic process"/>
    <property type="evidence" value="ECO:0007669"/>
    <property type="project" value="TreeGrafter"/>
</dbReference>
<feature type="domain" description="Peptidase M20 dimerisation" evidence="3">
    <location>
        <begin position="199"/>
        <end position="291"/>
    </location>
</feature>
<reference evidence="4" key="2">
    <citation type="journal article" date="2024" name="Antonie Van Leeuwenhoek">
        <title>Roseihalotalea indica gen. nov., sp. nov., a halophilic Bacteroidetes from mesopelagic Southwest Indian Ocean with higher carbohydrate metabolic potential.</title>
        <authorList>
            <person name="Chen B."/>
            <person name="Zhang M."/>
            <person name="Lin D."/>
            <person name="Ye J."/>
            <person name="Tang K."/>
        </authorList>
    </citation>
    <scope>NUCLEOTIDE SEQUENCE</scope>
    <source>
        <strain evidence="4">TK19036</strain>
    </source>
</reference>
<dbReference type="InterPro" id="IPR036264">
    <property type="entry name" value="Bact_exopeptidase_dim_dom"/>
</dbReference>
<dbReference type="InterPro" id="IPR002933">
    <property type="entry name" value="Peptidase_M20"/>
</dbReference>
<dbReference type="EMBL" id="CP120682">
    <property type="protein sequence ID" value="WKN36263.1"/>
    <property type="molecule type" value="Genomic_DNA"/>
</dbReference>
<protein>
    <submittedName>
        <fullName evidence="4">Amidohydrolase</fullName>
    </submittedName>
</protein>
<dbReference type="NCBIfam" id="TIGR01891">
    <property type="entry name" value="amidohydrolases"/>
    <property type="match status" value="1"/>
</dbReference>
<evidence type="ECO:0000259" key="3">
    <source>
        <dbReference type="Pfam" id="PF07687"/>
    </source>
</evidence>
<dbReference type="GO" id="GO:0071713">
    <property type="term" value="F:para-aminobenzoyl-glutamate hydrolase activity"/>
    <property type="evidence" value="ECO:0007669"/>
    <property type="project" value="TreeGrafter"/>
</dbReference>
<dbReference type="PANTHER" id="PTHR30575">
    <property type="entry name" value="PEPTIDASE M20"/>
    <property type="match status" value="1"/>
</dbReference>
<dbReference type="GO" id="GO:0016805">
    <property type="term" value="F:dipeptidase activity"/>
    <property type="evidence" value="ECO:0007669"/>
    <property type="project" value="TreeGrafter"/>
</dbReference>
<name>A0AA49JD21_9BACT</name>
<dbReference type="InterPro" id="IPR017439">
    <property type="entry name" value="Amidohydrolase"/>
</dbReference>
<dbReference type="PIRSF" id="PIRSF037227">
    <property type="entry name" value="Aminobenzoyl-glu_utiliz_pB"/>
    <property type="match status" value="1"/>
</dbReference>
<dbReference type="GO" id="GO:0005737">
    <property type="term" value="C:cytoplasm"/>
    <property type="evidence" value="ECO:0007669"/>
    <property type="project" value="TreeGrafter"/>
</dbReference>
<dbReference type="SUPFAM" id="SSF53187">
    <property type="entry name" value="Zn-dependent exopeptidases"/>
    <property type="match status" value="1"/>
</dbReference>
<evidence type="ECO:0000256" key="1">
    <source>
        <dbReference type="ARBA" id="ARBA00022801"/>
    </source>
</evidence>
<feature type="region of interest" description="Disordered" evidence="2">
    <location>
        <begin position="449"/>
        <end position="474"/>
    </location>
</feature>
<dbReference type="AlphaFoldDB" id="A0AA49JD21"/>
<dbReference type="Gene3D" id="3.40.630.10">
    <property type="entry name" value="Zn peptidases"/>
    <property type="match status" value="1"/>
</dbReference>
<evidence type="ECO:0000313" key="4">
    <source>
        <dbReference type="EMBL" id="WKN36263.1"/>
    </source>
</evidence>
<dbReference type="SUPFAM" id="SSF55031">
    <property type="entry name" value="Bacterial exopeptidase dimerisation domain"/>
    <property type="match status" value="1"/>
</dbReference>
<dbReference type="Gene3D" id="3.30.70.360">
    <property type="match status" value="1"/>
</dbReference>